<evidence type="ECO:0000259" key="1">
    <source>
        <dbReference type="PROSITE" id="PS50238"/>
    </source>
</evidence>
<keyword evidence="2" id="KW-1185">Reference proteome</keyword>
<feature type="domain" description="Rho-GAP" evidence="1">
    <location>
        <begin position="48"/>
        <end position="194"/>
    </location>
</feature>
<dbReference type="InterPro" id="IPR000198">
    <property type="entry name" value="RhoGAP_dom"/>
</dbReference>
<dbReference type="SUPFAM" id="SSF48350">
    <property type="entry name" value="GTPase activation domain, GAP"/>
    <property type="match status" value="1"/>
</dbReference>
<organism evidence="2 3">
    <name type="scientific">Notothenia coriiceps</name>
    <name type="common">black rockcod</name>
    <dbReference type="NCBI Taxonomy" id="8208"/>
    <lineage>
        <taxon>Eukaryota</taxon>
        <taxon>Metazoa</taxon>
        <taxon>Chordata</taxon>
        <taxon>Craniata</taxon>
        <taxon>Vertebrata</taxon>
        <taxon>Euteleostomi</taxon>
        <taxon>Actinopterygii</taxon>
        <taxon>Neopterygii</taxon>
        <taxon>Teleostei</taxon>
        <taxon>Neoteleostei</taxon>
        <taxon>Acanthomorphata</taxon>
        <taxon>Eupercaria</taxon>
        <taxon>Perciformes</taxon>
        <taxon>Notothenioidei</taxon>
        <taxon>Nototheniidae</taxon>
        <taxon>Notothenia</taxon>
    </lineage>
</organism>
<dbReference type="RefSeq" id="XP_010787258.1">
    <property type="nucleotide sequence ID" value="XM_010788956.1"/>
</dbReference>
<evidence type="ECO:0000313" key="3">
    <source>
        <dbReference type="RefSeq" id="XP_010787258.1"/>
    </source>
</evidence>
<accession>A0A6I9PJP5</accession>
<dbReference type="InterPro" id="IPR008936">
    <property type="entry name" value="Rho_GTPase_activation_prot"/>
</dbReference>
<dbReference type="GO" id="GO:0007165">
    <property type="term" value="P:signal transduction"/>
    <property type="evidence" value="ECO:0007669"/>
    <property type="project" value="InterPro"/>
</dbReference>
<dbReference type="PANTHER" id="PTHR15904">
    <property type="entry name" value="FAM13"/>
    <property type="match status" value="1"/>
</dbReference>
<dbReference type="PANTHER" id="PTHR15904:SF19">
    <property type="entry name" value="PROTEIN FAM13C"/>
    <property type="match status" value="1"/>
</dbReference>
<protein>
    <submittedName>
        <fullName evidence="3">Protein FAM13A-like</fullName>
    </submittedName>
</protein>
<dbReference type="AlphaFoldDB" id="A0A6I9PJP5"/>
<dbReference type="PROSITE" id="PS50238">
    <property type="entry name" value="RHOGAP"/>
    <property type="match status" value="1"/>
</dbReference>
<dbReference type="Proteomes" id="UP000504611">
    <property type="component" value="Unplaced"/>
</dbReference>
<dbReference type="OrthoDB" id="185175at2759"/>
<dbReference type="InterPro" id="IPR039102">
    <property type="entry name" value="FAM13"/>
</dbReference>
<sequence>MGASASVSLCSDTSSVSILRPSAKVSPEPPALTLVSKPELSTRCVFAVALETLREEGQMVDGIPVVLRDMVEFLDNNGLHHRGLFRLCGSAVRTRQLRQRSDCGERVDMEHEGDIPTVASLLKLFLRELPIAIVPEPQRKQLVLSLKEWPLTENIITCLWKIWQQSSGLAYFMFLQDPGCWTTRMCVMPCCTIS</sequence>
<dbReference type="KEGG" id="ncc:104960796"/>
<evidence type="ECO:0000313" key="2">
    <source>
        <dbReference type="Proteomes" id="UP000504611"/>
    </source>
</evidence>
<reference evidence="3" key="1">
    <citation type="submission" date="2025-08" db="UniProtKB">
        <authorList>
            <consortium name="RefSeq"/>
        </authorList>
    </citation>
    <scope>IDENTIFICATION</scope>
    <source>
        <tissue evidence="3">Muscle</tissue>
    </source>
</reference>
<dbReference type="Pfam" id="PF00620">
    <property type="entry name" value="RhoGAP"/>
    <property type="match status" value="1"/>
</dbReference>
<dbReference type="Gene3D" id="1.10.555.10">
    <property type="entry name" value="Rho GTPase activation protein"/>
    <property type="match status" value="1"/>
</dbReference>
<dbReference type="SMART" id="SM00324">
    <property type="entry name" value="RhoGAP"/>
    <property type="match status" value="1"/>
</dbReference>
<name>A0A6I9PJP5_9TELE</name>
<gene>
    <name evidence="3" type="primary">LOC104960796</name>
</gene>
<proteinExistence type="predicted"/>
<dbReference type="GeneID" id="104960796"/>